<dbReference type="Pfam" id="PF13812">
    <property type="entry name" value="PPR_3"/>
    <property type="match status" value="1"/>
</dbReference>
<evidence type="ECO:0000256" key="2">
    <source>
        <dbReference type="SAM" id="MobiDB-lite"/>
    </source>
</evidence>
<dbReference type="Proteomes" id="UP001327560">
    <property type="component" value="Chromosome 1"/>
</dbReference>
<dbReference type="AlphaFoldDB" id="A0AAQ3JRN9"/>
<sequence length="514" mass="57988">MECLLAVSSSGLPATSFVDRYAPWMSRAAQSSSNHCMIPFCHRAQSRHSASPSRRKLKTHRYPRRSKLPPEPEASPMPKKMVGGDALLLHTVQEKRVGELSTNDSFHGGDDDFVWSPQELEAISALFERPMPQKSVQPTKERPLPLPSPHKARPIGAPTPKHHIRSAARSLLAARSSFADRVHKNPEALIGIAREIAALPADSDASEVLDRWARFLRKGSLSMTVRELGHMGLPERALQTLCWVQKQRSLFPDDRTLASTVEVLARYRQLRMETEMDQYLNSASRTVIEAMAKGFLRAGHLHRARKILLFAKDNKRTIDTSIYAKLILEAGKTADGYRLAAAVLDELGEREDFNLEPQDCTAVMKVCIKLGRFELVENLFHWYKQSGRNPTVVMYTTVIHSRYCEKKYREALALVWEMECSGCPLDLPAFRVVIRLLVALNDLARAARYFSRLKDAGLSPTYDIYRDMIKVYTASGRLAKCRQVRKEAEMAGLRINENIIPLISELELKVSSEG</sequence>
<dbReference type="Gene3D" id="1.25.40.10">
    <property type="entry name" value="Tetratricopeptide repeat domain"/>
    <property type="match status" value="2"/>
</dbReference>
<evidence type="ECO:0000313" key="3">
    <source>
        <dbReference type="EMBL" id="WOK94782.1"/>
    </source>
</evidence>
<feature type="compositionally biased region" description="Basic residues" evidence="2">
    <location>
        <begin position="53"/>
        <end position="67"/>
    </location>
</feature>
<evidence type="ECO:0000256" key="1">
    <source>
        <dbReference type="ARBA" id="ARBA00022737"/>
    </source>
</evidence>
<dbReference type="InterPro" id="IPR002885">
    <property type="entry name" value="PPR_rpt"/>
</dbReference>
<evidence type="ECO:0000313" key="4">
    <source>
        <dbReference type="Proteomes" id="UP001327560"/>
    </source>
</evidence>
<name>A0AAQ3JRN9_9LILI</name>
<proteinExistence type="predicted"/>
<evidence type="ECO:0008006" key="5">
    <source>
        <dbReference type="Google" id="ProtNLM"/>
    </source>
</evidence>
<feature type="region of interest" description="Disordered" evidence="2">
    <location>
        <begin position="44"/>
        <end position="79"/>
    </location>
</feature>
<organism evidence="3 4">
    <name type="scientific">Canna indica</name>
    <name type="common">Indian-shot</name>
    <dbReference type="NCBI Taxonomy" id="4628"/>
    <lineage>
        <taxon>Eukaryota</taxon>
        <taxon>Viridiplantae</taxon>
        <taxon>Streptophyta</taxon>
        <taxon>Embryophyta</taxon>
        <taxon>Tracheophyta</taxon>
        <taxon>Spermatophyta</taxon>
        <taxon>Magnoliopsida</taxon>
        <taxon>Liliopsida</taxon>
        <taxon>Zingiberales</taxon>
        <taxon>Cannaceae</taxon>
        <taxon>Canna</taxon>
    </lineage>
</organism>
<protein>
    <recommendedName>
        <fullName evidence="5">Pentatricopeptide repeat-containing protein</fullName>
    </recommendedName>
</protein>
<keyword evidence="4" id="KW-1185">Reference proteome</keyword>
<keyword evidence="1" id="KW-0677">Repeat</keyword>
<gene>
    <name evidence="3" type="ORF">Cni_G03487</name>
</gene>
<dbReference type="EMBL" id="CP136890">
    <property type="protein sequence ID" value="WOK94782.1"/>
    <property type="molecule type" value="Genomic_DNA"/>
</dbReference>
<reference evidence="3 4" key="1">
    <citation type="submission" date="2023-10" db="EMBL/GenBank/DDBJ databases">
        <title>Chromosome-scale genome assembly provides insights into flower coloration mechanisms of Canna indica.</title>
        <authorList>
            <person name="Li C."/>
        </authorList>
    </citation>
    <scope>NUCLEOTIDE SEQUENCE [LARGE SCALE GENOMIC DNA]</scope>
    <source>
        <tissue evidence="3">Flower</tissue>
    </source>
</reference>
<accession>A0AAQ3JRN9</accession>
<dbReference type="InterPro" id="IPR011990">
    <property type="entry name" value="TPR-like_helical_dom_sf"/>
</dbReference>
<dbReference type="PANTHER" id="PTHR47930">
    <property type="entry name" value="YALI0C12947P"/>
    <property type="match status" value="1"/>
</dbReference>
<feature type="region of interest" description="Disordered" evidence="2">
    <location>
        <begin position="132"/>
        <end position="161"/>
    </location>
</feature>
<dbReference type="PANTHER" id="PTHR47930:SF2">
    <property type="entry name" value="PENTATRICOPEPTIDE REPEAT PROTEIN (AFU_ORTHOLOGUE AFUA_8G04250)"/>
    <property type="match status" value="1"/>
</dbReference>